<dbReference type="AlphaFoldDB" id="A0A0L0WD36"/>
<dbReference type="Pfam" id="PF01960">
    <property type="entry name" value="ArgJ"/>
    <property type="match status" value="1"/>
</dbReference>
<feature type="binding site" evidence="13">
    <location>
        <position position="189"/>
    </location>
    <ligand>
        <name>substrate</name>
    </ligand>
</feature>
<feature type="binding site" evidence="13">
    <location>
        <position position="406"/>
    </location>
    <ligand>
        <name>substrate</name>
    </ligand>
</feature>
<evidence type="ECO:0000256" key="9">
    <source>
        <dbReference type="ARBA" id="ARBA00023315"/>
    </source>
</evidence>
<dbReference type="GO" id="GO:0004358">
    <property type="term" value="F:L-glutamate N-acetyltransferase activity, acting on acetyl-L-ornithine as donor"/>
    <property type="evidence" value="ECO:0007669"/>
    <property type="project" value="UniProtKB-UniRule"/>
</dbReference>
<dbReference type="PANTHER" id="PTHR23100:SF0">
    <property type="entry name" value="ARGININE BIOSYNTHESIS BIFUNCTIONAL PROTEIN ARGJ, MITOCHONDRIAL"/>
    <property type="match status" value="1"/>
</dbReference>
<comment type="catalytic activity">
    <reaction evidence="10 13">
        <text>L-glutamate + acetyl-CoA = N-acetyl-L-glutamate + CoA + H(+)</text>
        <dbReference type="Rhea" id="RHEA:24292"/>
        <dbReference type="ChEBI" id="CHEBI:15378"/>
        <dbReference type="ChEBI" id="CHEBI:29985"/>
        <dbReference type="ChEBI" id="CHEBI:44337"/>
        <dbReference type="ChEBI" id="CHEBI:57287"/>
        <dbReference type="ChEBI" id="CHEBI:57288"/>
        <dbReference type="EC" id="2.3.1.1"/>
    </reaction>
</comment>
<dbReference type="Gene3D" id="3.10.20.340">
    <property type="entry name" value="ArgJ beta chain, C-terminal domain"/>
    <property type="match status" value="1"/>
</dbReference>
<dbReference type="InterPro" id="IPR002813">
    <property type="entry name" value="Arg_biosynth_ArgJ"/>
</dbReference>
<sequence>MKVIQGGVTNPKGFKATGFFAGVRKKKNDMALIFSEVPANAVGVFTKNTVKAAPVLWDQQILELKKKVQAVVVNSGNANACTGEIGKKHTEIMAEVVAECLNLKKQEVLVSSTGVIGVLLPIDKITNGIKENYSKLGYSNIDGDLAAEAIMTTDTFPKKIAIELDIDGKIVKIGGIAKGSGMIHPNMGTMLAYITTDVNISRELLDKALKESTLDSYNMISVDGDTSTNDTVIVMANGLAENKKITKENEDYIKFKEALHFVNTSLSQQIVKDGEGAGKFISVTVKGANTKEDARTLTKSVINSNLVKTAFFGEDANWGRIVCALGYTGIDFNLDKTSIYFTSDGKKIDLMRDGVPVEFDEEVAKDILKASEIEVNILLDEGNEEATAWGCDLSYDYVKINADYRT</sequence>
<feature type="binding site" evidence="13">
    <location>
        <position position="401"/>
    </location>
    <ligand>
        <name>substrate</name>
    </ligand>
</feature>
<dbReference type="EC" id="2.3.1.35" evidence="13"/>
<feature type="site" description="Involved in the stabilization of negative charge on the oxyanion by the formation of the oxyanion hole" evidence="13">
    <location>
        <position position="113"/>
    </location>
</feature>
<dbReference type="SUPFAM" id="SSF56266">
    <property type="entry name" value="DmpA/ArgJ-like"/>
    <property type="match status" value="1"/>
</dbReference>
<comment type="subcellular location">
    <subcellularLocation>
        <location evidence="1 13">Cytoplasm</location>
    </subcellularLocation>
</comment>
<evidence type="ECO:0000256" key="7">
    <source>
        <dbReference type="ARBA" id="ARBA00022813"/>
    </source>
</evidence>
<keyword evidence="4 13" id="KW-0055">Arginine biosynthesis</keyword>
<dbReference type="Gene3D" id="3.30.2330.10">
    <property type="entry name" value="arginine biosynthesis bifunctional protein suprefamily"/>
    <property type="match status" value="1"/>
</dbReference>
<comment type="catalytic activity">
    <reaction evidence="11 13">
        <text>N(2)-acetyl-L-ornithine + L-glutamate = N-acetyl-L-glutamate + L-ornithine</text>
        <dbReference type="Rhea" id="RHEA:15349"/>
        <dbReference type="ChEBI" id="CHEBI:29985"/>
        <dbReference type="ChEBI" id="CHEBI:44337"/>
        <dbReference type="ChEBI" id="CHEBI:46911"/>
        <dbReference type="ChEBI" id="CHEBI:57805"/>
        <dbReference type="EC" id="2.3.1.35"/>
    </reaction>
</comment>
<accession>A0A0L0WD36</accession>
<dbReference type="NCBIfam" id="TIGR00120">
    <property type="entry name" value="ArgJ"/>
    <property type="match status" value="1"/>
</dbReference>
<dbReference type="FunFam" id="3.30.2330.10:FF:000001">
    <property type="entry name" value="Arginine biosynthesis bifunctional protein ArgJ, mitochondrial"/>
    <property type="match status" value="1"/>
</dbReference>
<gene>
    <name evidence="13 14" type="primary">argJ</name>
    <name evidence="14" type="ORF">CLPU_3c01610</name>
</gene>
<keyword evidence="6 13" id="KW-0808">Transferase</keyword>
<dbReference type="GO" id="GO:0004042">
    <property type="term" value="F:L-glutamate N-acetyltransferase activity"/>
    <property type="evidence" value="ECO:0007669"/>
    <property type="project" value="UniProtKB-UniRule"/>
</dbReference>
<dbReference type="InterPro" id="IPR016117">
    <property type="entry name" value="ArgJ-like_dom_sf"/>
</dbReference>
<evidence type="ECO:0000313" key="14">
    <source>
        <dbReference type="EMBL" id="KNF09383.1"/>
    </source>
</evidence>
<organism evidence="14 15">
    <name type="scientific">Gottschalkia purinilytica</name>
    <name type="common">Clostridium purinilyticum</name>
    <dbReference type="NCBI Taxonomy" id="1503"/>
    <lineage>
        <taxon>Bacteria</taxon>
        <taxon>Bacillati</taxon>
        <taxon>Bacillota</taxon>
        <taxon>Tissierellia</taxon>
        <taxon>Tissierellales</taxon>
        <taxon>Gottschalkiaceae</taxon>
        <taxon>Gottschalkia</taxon>
    </lineage>
</organism>
<dbReference type="PANTHER" id="PTHR23100">
    <property type="entry name" value="ARGININE BIOSYNTHESIS BIFUNCTIONAL PROTEIN ARGJ"/>
    <property type="match status" value="1"/>
</dbReference>
<evidence type="ECO:0000256" key="10">
    <source>
        <dbReference type="ARBA" id="ARBA00048372"/>
    </source>
</evidence>
<dbReference type="STRING" id="1503.CLPU_3c01610"/>
<keyword evidence="5 13" id="KW-0028">Amino-acid biosynthesis</keyword>
<comment type="subunit">
    <text evidence="3 13">Heterotetramer of two alpha and two beta chains.</text>
</comment>
<dbReference type="UniPathway" id="UPA00068">
    <property type="reaction ID" value="UER00106"/>
</dbReference>
<dbReference type="EMBL" id="LGSS01000003">
    <property type="protein sequence ID" value="KNF09383.1"/>
    <property type="molecule type" value="Genomic_DNA"/>
</dbReference>
<feature type="chain" id="PRO_5023319734" description="Arginine biosynthesis bifunctional protein ArgJ beta chain" evidence="13">
    <location>
        <begin position="189"/>
        <end position="406"/>
    </location>
</feature>
<comment type="similarity">
    <text evidence="2 13">Belongs to the ArgJ family.</text>
</comment>
<dbReference type="GO" id="GO:0005737">
    <property type="term" value="C:cytoplasm"/>
    <property type="evidence" value="ECO:0007669"/>
    <property type="project" value="UniProtKB-SubCell"/>
</dbReference>
<dbReference type="CDD" id="cd02152">
    <property type="entry name" value="OAT"/>
    <property type="match status" value="1"/>
</dbReference>
<dbReference type="Proteomes" id="UP000037267">
    <property type="component" value="Unassembled WGS sequence"/>
</dbReference>
<reference evidence="15" key="1">
    <citation type="submission" date="2015-07" db="EMBL/GenBank/DDBJ databases">
        <title>Draft genome sequence of the purine-degrading Gottschalkia purinilyticum DSM 1384 (formerly Clostridium purinilyticum).</title>
        <authorList>
            <person name="Poehlein A."/>
            <person name="Schiel-Bengelsdorf B."/>
            <person name="Bengelsdorf F.R."/>
            <person name="Daniel R."/>
            <person name="Duerre P."/>
        </authorList>
    </citation>
    <scope>NUCLEOTIDE SEQUENCE [LARGE SCALE GENOMIC DNA]</scope>
    <source>
        <strain evidence="15">DSM 1384</strain>
    </source>
</reference>
<comment type="function">
    <text evidence="12 13">Catalyzes two activities which are involved in the cyclic version of arginine biosynthesis: the synthesis of N-acetylglutamate from glutamate and acetyl-CoA as the acetyl donor, and of ornithine by transacetylation between N(2)-acetylornithine and glutamate.</text>
</comment>
<keyword evidence="7 13" id="KW-0068">Autocatalytic cleavage</keyword>
<proteinExistence type="inferred from homology"/>
<name>A0A0L0WD36_GOTPU</name>
<feature type="site" description="Cleavage; by autolysis" evidence="13">
    <location>
        <begin position="188"/>
        <end position="189"/>
    </location>
</feature>
<feature type="chain" id="PRO_5023319733" description="Arginine biosynthesis bifunctional protein ArgJ alpha chain" evidence="13">
    <location>
        <begin position="1"/>
        <end position="188"/>
    </location>
</feature>
<dbReference type="FunFam" id="3.10.20.340:FF:000001">
    <property type="entry name" value="Arginine biosynthesis bifunctional protein ArgJ, chloroplastic"/>
    <property type="match status" value="1"/>
</dbReference>
<keyword evidence="8 13" id="KW-0511">Multifunctional enzyme</keyword>
<comment type="pathway">
    <text evidence="13">Amino-acid biosynthesis; L-arginine biosynthesis; N(2)-acetyl-L-ornithine from L-glutamate: step 1/4.</text>
</comment>
<evidence type="ECO:0000256" key="8">
    <source>
        <dbReference type="ARBA" id="ARBA00023268"/>
    </source>
</evidence>
<dbReference type="OrthoDB" id="9804242at2"/>
<evidence type="ECO:0000256" key="11">
    <source>
        <dbReference type="ARBA" id="ARBA00049439"/>
    </source>
</evidence>
<dbReference type="FunFam" id="3.60.70.12:FF:000001">
    <property type="entry name" value="Arginine biosynthesis bifunctional protein ArgJ, chloroplastic"/>
    <property type="match status" value="1"/>
</dbReference>
<dbReference type="GO" id="GO:0006592">
    <property type="term" value="P:ornithine biosynthetic process"/>
    <property type="evidence" value="ECO:0007669"/>
    <property type="project" value="TreeGrafter"/>
</dbReference>
<feature type="binding site" evidence="13">
    <location>
        <position position="178"/>
    </location>
    <ligand>
        <name>substrate</name>
    </ligand>
</feature>
<dbReference type="Gene3D" id="3.60.70.12">
    <property type="entry name" value="L-amino peptidase D-ALA esterase/amidase"/>
    <property type="match status" value="1"/>
</dbReference>
<evidence type="ECO:0000256" key="5">
    <source>
        <dbReference type="ARBA" id="ARBA00022605"/>
    </source>
</evidence>
<comment type="caution">
    <text evidence="14">The sequence shown here is derived from an EMBL/GenBank/DDBJ whole genome shotgun (WGS) entry which is preliminary data.</text>
</comment>
<dbReference type="PATRIC" id="fig|1503.3.peg.2026"/>
<dbReference type="RefSeq" id="WP_050354373.1">
    <property type="nucleotide sequence ID" value="NZ_LGSS01000003.1"/>
</dbReference>
<protein>
    <recommendedName>
        <fullName evidence="13">Arginine biosynthesis bifunctional protein ArgJ</fullName>
    </recommendedName>
    <domain>
        <recommendedName>
            <fullName evidence="13">Glutamate N-acetyltransferase</fullName>
            <ecNumber evidence="13">2.3.1.35</ecNumber>
        </recommendedName>
        <alternativeName>
            <fullName evidence="13">Ornithine acetyltransferase</fullName>
            <shortName evidence="13">OATase</shortName>
        </alternativeName>
        <alternativeName>
            <fullName evidence="13">Ornithine transacetylase</fullName>
        </alternativeName>
    </domain>
    <domain>
        <recommendedName>
            <fullName evidence="13">Amino-acid acetyltransferase</fullName>
            <ecNumber evidence="13">2.3.1.1</ecNumber>
        </recommendedName>
        <alternativeName>
            <fullName evidence="13">N-acetylglutamate synthase</fullName>
            <shortName evidence="13">AGSase</shortName>
        </alternativeName>
    </domain>
    <component>
        <recommendedName>
            <fullName evidence="13">Arginine biosynthesis bifunctional protein ArgJ alpha chain</fullName>
        </recommendedName>
    </component>
    <component>
        <recommendedName>
            <fullName evidence="13">Arginine biosynthesis bifunctional protein ArgJ beta chain</fullName>
        </recommendedName>
    </component>
</protein>
<keyword evidence="13" id="KW-0963">Cytoplasm</keyword>
<keyword evidence="15" id="KW-1185">Reference proteome</keyword>
<evidence type="ECO:0000256" key="13">
    <source>
        <dbReference type="HAMAP-Rule" id="MF_01106"/>
    </source>
</evidence>
<dbReference type="InterPro" id="IPR042195">
    <property type="entry name" value="ArgJ_beta_C"/>
</dbReference>
<comment type="pathway">
    <text evidence="13">Amino-acid biosynthesis; L-arginine biosynthesis; L-ornithine and N-acetyl-L-glutamate from L-glutamate and N(2)-acetyl-L-ornithine (cyclic): step 1/1.</text>
</comment>
<dbReference type="HAMAP" id="MF_01106">
    <property type="entry name" value="ArgJ"/>
    <property type="match status" value="1"/>
</dbReference>
<feature type="active site" description="Nucleophile" evidence="13">
    <location>
        <position position="189"/>
    </location>
</feature>
<keyword evidence="9 13" id="KW-0012">Acyltransferase</keyword>
<feature type="binding site" evidence="13">
    <location>
        <position position="152"/>
    </location>
    <ligand>
        <name>substrate</name>
    </ligand>
</feature>
<evidence type="ECO:0000256" key="1">
    <source>
        <dbReference type="ARBA" id="ARBA00004496"/>
    </source>
</evidence>
<evidence type="ECO:0000256" key="12">
    <source>
        <dbReference type="ARBA" id="ARBA00054976"/>
    </source>
</evidence>
<dbReference type="GO" id="GO:0006526">
    <property type="term" value="P:L-arginine biosynthetic process"/>
    <property type="evidence" value="ECO:0007669"/>
    <property type="project" value="UniProtKB-UniRule"/>
</dbReference>
<evidence type="ECO:0000256" key="3">
    <source>
        <dbReference type="ARBA" id="ARBA00011475"/>
    </source>
</evidence>
<evidence type="ECO:0000256" key="4">
    <source>
        <dbReference type="ARBA" id="ARBA00022571"/>
    </source>
</evidence>
<dbReference type="NCBIfam" id="NF003802">
    <property type="entry name" value="PRK05388.1"/>
    <property type="match status" value="1"/>
</dbReference>
<feature type="binding site" evidence="13">
    <location>
        <position position="275"/>
    </location>
    <ligand>
        <name>substrate</name>
    </ligand>
</feature>
<feature type="site" description="Involved in the stabilization of negative charge on the oxyanion by the formation of the oxyanion hole" evidence="13">
    <location>
        <position position="114"/>
    </location>
</feature>
<evidence type="ECO:0000313" key="15">
    <source>
        <dbReference type="Proteomes" id="UP000037267"/>
    </source>
</evidence>
<evidence type="ECO:0000256" key="2">
    <source>
        <dbReference type="ARBA" id="ARBA00006774"/>
    </source>
</evidence>
<evidence type="ECO:0000256" key="6">
    <source>
        <dbReference type="ARBA" id="ARBA00022679"/>
    </source>
</evidence>
<dbReference type="EC" id="2.3.1.1" evidence="13"/>